<dbReference type="RefSeq" id="WP_382431210.1">
    <property type="nucleotide sequence ID" value="NZ_JBHSHJ010000003.1"/>
</dbReference>
<proteinExistence type="predicted"/>
<dbReference type="EMBL" id="JBHSHJ010000003">
    <property type="protein sequence ID" value="MFC4788620.1"/>
    <property type="molecule type" value="Genomic_DNA"/>
</dbReference>
<name>A0ABV9QBP7_9BURK</name>
<keyword evidence="2" id="KW-1185">Reference proteome</keyword>
<evidence type="ECO:0000313" key="1">
    <source>
        <dbReference type="EMBL" id="MFC4788620.1"/>
    </source>
</evidence>
<protein>
    <submittedName>
        <fullName evidence="1">Uncharacterized protein</fullName>
    </submittedName>
</protein>
<accession>A0ABV9QBP7</accession>
<reference evidence="2" key="1">
    <citation type="journal article" date="2019" name="Int. J. Syst. Evol. Microbiol.">
        <title>The Global Catalogue of Microorganisms (GCM) 10K type strain sequencing project: providing services to taxonomists for standard genome sequencing and annotation.</title>
        <authorList>
            <consortium name="The Broad Institute Genomics Platform"/>
            <consortium name="The Broad Institute Genome Sequencing Center for Infectious Disease"/>
            <person name="Wu L."/>
            <person name="Ma J."/>
        </authorList>
    </citation>
    <scope>NUCLEOTIDE SEQUENCE [LARGE SCALE GENOMIC DNA]</scope>
    <source>
        <strain evidence="2">CCUG 49452</strain>
    </source>
</reference>
<evidence type="ECO:0000313" key="2">
    <source>
        <dbReference type="Proteomes" id="UP001596001"/>
    </source>
</evidence>
<sequence length="148" mass="16133">MTGPTTTAFTLFCDDLRQEAGGKLSAMGIYHGVMGIHGTEVLLPKLVAWNVLIFSGVWSSDDVQLQLLDGDQVLTETHFVMEPPQAELFNEVTDEDGHTMLNVPLEMIPFMARAGMALRVRITANGLDYQSEVLRIVGQPSLEAGQSA</sequence>
<comment type="caution">
    <text evidence="1">The sequence shown here is derived from an EMBL/GenBank/DDBJ whole genome shotgun (WGS) entry which is preliminary data.</text>
</comment>
<dbReference type="Proteomes" id="UP001596001">
    <property type="component" value="Unassembled WGS sequence"/>
</dbReference>
<gene>
    <name evidence="1" type="ORF">ACFO6X_06425</name>
</gene>
<organism evidence="1 2">
    <name type="scientific">Giesbergeria sinuosa</name>
    <dbReference type="NCBI Taxonomy" id="80883"/>
    <lineage>
        <taxon>Bacteria</taxon>
        <taxon>Pseudomonadati</taxon>
        <taxon>Pseudomonadota</taxon>
        <taxon>Betaproteobacteria</taxon>
        <taxon>Burkholderiales</taxon>
        <taxon>Comamonadaceae</taxon>
        <taxon>Giesbergeria</taxon>
    </lineage>
</organism>